<evidence type="ECO:0000256" key="8">
    <source>
        <dbReference type="SAM" id="Phobius"/>
    </source>
</evidence>
<feature type="transmembrane region" description="Helical" evidence="8">
    <location>
        <begin position="165"/>
        <end position="185"/>
    </location>
</feature>
<keyword evidence="5 8" id="KW-0812">Transmembrane</keyword>
<keyword evidence="7 8" id="KW-0472">Membrane</keyword>
<keyword evidence="4" id="KW-1003">Cell membrane</keyword>
<dbReference type="PANTHER" id="PTHR21716:SF53">
    <property type="entry name" value="PERMEASE PERM-RELATED"/>
    <property type="match status" value="1"/>
</dbReference>
<dbReference type="AlphaFoldDB" id="A0A6J4UB20"/>
<feature type="transmembrane region" description="Helical" evidence="8">
    <location>
        <begin position="20"/>
        <end position="41"/>
    </location>
</feature>
<protein>
    <recommendedName>
        <fullName evidence="10">AI-2E family transporter</fullName>
    </recommendedName>
</protein>
<dbReference type="EMBL" id="CADCWL010000011">
    <property type="protein sequence ID" value="CAA9545172.1"/>
    <property type="molecule type" value="Genomic_DNA"/>
</dbReference>
<reference evidence="9" key="1">
    <citation type="submission" date="2020-02" db="EMBL/GenBank/DDBJ databases">
        <authorList>
            <person name="Meier V. D."/>
        </authorList>
    </citation>
    <scope>NUCLEOTIDE SEQUENCE</scope>
    <source>
        <strain evidence="9">AVDCRST_MAG19</strain>
    </source>
</reference>
<evidence type="ECO:0000313" key="9">
    <source>
        <dbReference type="EMBL" id="CAA9545172.1"/>
    </source>
</evidence>
<dbReference type="PANTHER" id="PTHR21716">
    <property type="entry name" value="TRANSMEMBRANE PROTEIN"/>
    <property type="match status" value="1"/>
</dbReference>
<keyword evidence="3" id="KW-0813">Transport</keyword>
<organism evidence="9">
    <name type="scientific">uncultured Thermomicrobiales bacterium</name>
    <dbReference type="NCBI Taxonomy" id="1645740"/>
    <lineage>
        <taxon>Bacteria</taxon>
        <taxon>Pseudomonadati</taxon>
        <taxon>Thermomicrobiota</taxon>
        <taxon>Thermomicrobia</taxon>
        <taxon>Thermomicrobiales</taxon>
        <taxon>environmental samples</taxon>
    </lineage>
</organism>
<evidence type="ECO:0000256" key="7">
    <source>
        <dbReference type="ARBA" id="ARBA00023136"/>
    </source>
</evidence>
<evidence type="ECO:0000256" key="5">
    <source>
        <dbReference type="ARBA" id="ARBA00022692"/>
    </source>
</evidence>
<sequence length="393" mass="41659">MVVGGSPERVATGSGAARSVGASGIYAALVLFGLTIAGGYLLLRLQYLLVILFLALLFASSIAGPVRRLERWGAPRGIAILAVYGVIGAILGALMWYVLPRVVGQAADAATDLPGRLRDLEETRARITELGADYPILREFEGRLLEIAGGAGNAFTSRLLGLPEAVARTLFTLVSVSTIALLLLLTKERIITLILSLVHPRHRSTTQRVLNEMGERLGAYLRAKLIVITIVGSLVWLTLFFLGSSYAVLVAIFAGATEALPRIGPWIGRVAILLAVLPLGWTAVVIAMVAHVVIENLKGQVISPLVESDQVDIHPLTAFIAIIAGSILLGWLGAVIAVPLAAVIQVLVQDVLIPWRRDRLAPAEAAYALGPSLPAGEPVMVGEVRAGVSGRER</sequence>
<evidence type="ECO:0000256" key="4">
    <source>
        <dbReference type="ARBA" id="ARBA00022475"/>
    </source>
</evidence>
<evidence type="ECO:0000256" key="1">
    <source>
        <dbReference type="ARBA" id="ARBA00004651"/>
    </source>
</evidence>
<evidence type="ECO:0000256" key="6">
    <source>
        <dbReference type="ARBA" id="ARBA00022989"/>
    </source>
</evidence>
<feature type="transmembrane region" description="Helical" evidence="8">
    <location>
        <begin position="266"/>
        <end position="294"/>
    </location>
</feature>
<dbReference type="GO" id="GO:0005886">
    <property type="term" value="C:plasma membrane"/>
    <property type="evidence" value="ECO:0007669"/>
    <property type="project" value="UniProtKB-SubCell"/>
</dbReference>
<name>A0A6J4UB20_9BACT</name>
<feature type="transmembrane region" description="Helical" evidence="8">
    <location>
        <begin position="78"/>
        <end position="99"/>
    </location>
</feature>
<comment type="subcellular location">
    <subcellularLocation>
        <location evidence="1">Cell membrane</location>
        <topology evidence="1">Multi-pass membrane protein</topology>
    </subcellularLocation>
</comment>
<gene>
    <name evidence="9" type="ORF">AVDCRST_MAG19-397</name>
</gene>
<evidence type="ECO:0000256" key="2">
    <source>
        <dbReference type="ARBA" id="ARBA00009773"/>
    </source>
</evidence>
<comment type="similarity">
    <text evidence="2">Belongs to the autoinducer-2 exporter (AI-2E) (TC 2.A.86) family.</text>
</comment>
<dbReference type="InterPro" id="IPR002549">
    <property type="entry name" value="AI-2E-like"/>
</dbReference>
<evidence type="ECO:0000256" key="3">
    <source>
        <dbReference type="ARBA" id="ARBA00022448"/>
    </source>
</evidence>
<evidence type="ECO:0008006" key="10">
    <source>
        <dbReference type="Google" id="ProtNLM"/>
    </source>
</evidence>
<keyword evidence="6 8" id="KW-1133">Transmembrane helix</keyword>
<feature type="transmembrane region" description="Helical" evidence="8">
    <location>
        <begin position="47"/>
        <end position="66"/>
    </location>
</feature>
<feature type="transmembrane region" description="Helical" evidence="8">
    <location>
        <begin position="225"/>
        <end position="254"/>
    </location>
</feature>
<dbReference type="Pfam" id="PF01594">
    <property type="entry name" value="AI-2E_transport"/>
    <property type="match status" value="1"/>
</dbReference>
<feature type="transmembrane region" description="Helical" evidence="8">
    <location>
        <begin position="315"/>
        <end position="348"/>
    </location>
</feature>
<accession>A0A6J4UB20</accession>
<proteinExistence type="inferred from homology"/>